<evidence type="ECO:0008006" key="6">
    <source>
        <dbReference type="Google" id="ProtNLM"/>
    </source>
</evidence>
<dbReference type="Gene3D" id="3.30.70.270">
    <property type="match status" value="1"/>
</dbReference>
<dbReference type="AlphaFoldDB" id="A0AAD1MCK3"/>
<dbReference type="InterPro" id="IPR035965">
    <property type="entry name" value="PAS-like_dom_sf"/>
</dbReference>
<dbReference type="InterPro" id="IPR013655">
    <property type="entry name" value="PAS_fold_3"/>
</dbReference>
<feature type="domain" description="PAS" evidence="1">
    <location>
        <begin position="150"/>
        <end position="212"/>
    </location>
</feature>
<evidence type="ECO:0000259" key="3">
    <source>
        <dbReference type="PROSITE" id="PS50887"/>
    </source>
</evidence>
<dbReference type="SMART" id="SM00267">
    <property type="entry name" value="GGDEF"/>
    <property type="match status" value="1"/>
</dbReference>
<dbReference type="InterPro" id="IPR000014">
    <property type="entry name" value="PAS"/>
</dbReference>
<accession>A0AAD1MCK3</accession>
<sequence>MDGGAQVSVDALAAEAGFDALPPDAGIVVQNPAGEIIAASEVAQEILGLSSDQMLGRTSQDPRWAAVDENGRFLEGAEAPAMVASRTRVAVRDKVMGVHRPGSDAAGRHVWIHVDAVPIFRAGEHHPWAVVAAFRPVSGEALHALQLRESERLFRMIAEYSSDMVAWQLVEHTTFLWVSPASRTVLGFEPDAIIGTRGIDLVHPDERASLAETWKTTSGAVRRFTMRMRHADGDYRWIETTAHVLPVDGDMPQQMITAHRDVSDRVQAERARDAAVRMFEVTMSRATIGVGWRGLDGTLARVNPALCSILGRSAEQLVGHSLGEFATDDGSVFEDAIAAVHAGERTQHESERQFLRPDGTVVWCLHTVVGLPDEFGVVSSSLVQLQDITQQKKAVAQLEEAALTDPLTGLPNRTVLEDRLTRALGRARVTNTLVGVLFIDLDDFKSVNDRYGHDMGDKVLCEIGIRLAAAARYTDTVVRLGGDEFVVVRERLHDLSQLDDLAEHIGRRLSTPFDVDSRELSISASIGRAAGSDLTAAQLLSRADEAMYRTKRDRRGGA</sequence>
<dbReference type="SUPFAM" id="SSF55785">
    <property type="entry name" value="PYP-like sensor domain (PAS domain)"/>
    <property type="match status" value="3"/>
</dbReference>
<dbReference type="NCBIfam" id="TIGR00254">
    <property type="entry name" value="GGDEF"/>
    <property type="match status" value="1"/>
</dbReference>
<feature type="domain" description="GGDEF" evidence="3">
    <location>
        <begin position="432"/>
        <end position="558"/>
    </location>
</feature>
<evidence type="ECO:0000313" key="4">
    <source>
        <dbReference type="EMBL" id="BBX09557.1"/>
    </source>
</evidence>
<dbReference type="EMBL" id="AP022561">
    <property type="protein sequence ID" value="BBX09557.1"/>
    <property type="molecule type" value="Genomic_DNA"/>
</dbReference>
<dbReference type="InterPro" id="IPR000160">
    <property type="entry name" value="GGDEF_dom"/>
</dbReference>
<dbReference type="InterPro" id="IPR000700">
    <property type="entry name" value="PAS-assoc_C"/>
</dbReference>
<dbReference type="SMART" id="SM00086">
    <property type="entry name" value="PAC"/>
    <property type="match status" value="2"/>
</dbReference>
<dbReference type="SUPFAM" id="SSF55073">
    <property type="entry name" value="Nucleotide cyclase"/>
    <property type="match status" value="1"/>
</dbReference>
<organism evidence="4 5">
    <name type="scientific">Mycolicibacterium aichiense</name>
    <dbReference type="NCBI Taxonomy" id="1799"/>
    <lineage>
        <taxon>Bacteria</taxon>
        <taxon>Bacillati</taxon>
        <taxon>Actinomycetota</taxon>
        <taxon>Actinomycetes</taxon>
        <taxon>Mycobacteriales</taxon>
        <taxon>Mycobacteriaceae</taxon>
        <taxon>Mycolicibacterium</taxon>
    </lineage>
</organism>
<dbReference type="PROSITE" id="PS50887">
    <property type="entry name" value="GGDEF"/>
    <property type="match status" value="1"/>
</dbReference>
<proteinExistence type="predicted"/>
<keyword evidence="5" id="KW-1185">Reference proteome</keyword>
<dbReference type="InterPro" id="IPR052155">
    <property type="entry name" value="Biofilm_reg_signaling"/>
</dbReference>
<protein>
    <recommendedName>
        <fullName evidence="6">Diguanylate cyclase</fullName>
    </recommendedName>
</protein>
<dbReference type="NCBIfam" id="TIGR00229">
    <property type="entry name" value="sensory_box"/>
    <property type="match status" value="2"/>
</dbReference>
<dbReference type="KEGG" id="maic:MAIC_43600"/>
<evidence type="ECO:0000259" key="1">
    <source>
        <dbReference type="PROSITE" id="PS50112"/>
    </source>
</evidence>
<dbReference type="CDD" id="cd00130">
    <property type="entry name" value="PAS"/>
    <property type="match status" value="3"/>
</dbReference>
<dbReference type="InterPro" id="IPR001610">
    <property type="entry name" value="PAC"/>
</dbReference>
<dbReference type="PROSITE" id="PS50112">
    <property type="entry name" value="PAS"/>
    <property type="match status" value="2"/>
</dbReference>
<gene>
    <name evidence="4" type="ORF">MAIC_43600</name>
</gene>
<evidence type="ECO:0000259" key="2">
    <source>
        <dbReference type="PROSITE" id="PS50113"/>
    </source>
</evidence>
<dbReference type="CDD" id="cd01949">
    <property type="entry name" value="GGDEF"/>
    <property type="match status" value="1"/>
</dbReference>
<dbReference type="Pfam" id="PF00990">
    <property type="entry name" value="GGDEF"/>
    <property type="match status" value="1"/>
</dbReference>
<dbReference type="InterPro" id="IPR043128">
    <property type="entry name" value="Rev_trsase/Diguanyl_cyclase"/>
</dbReference>
<feature type="domain" description="PAS" evidence="1">
    <location>
        <begin position="27"/>
        <end position="58"/>
    </location>
</feature>
<feature type="domain" description="PAC" evidence="2">
    <location>
        <begin position="222"/>
        <end position="274"/>
    </location>
</feature>
<dbReference type="Proteomes" id="UP000467327">
    <property type="component" value="Chromosome"/>
</dbReference>
<dbReference type="PROSITE" id="PS50113">
    <property type="entry name" value="PAC"/>
    <property type="match status" value="2"/>
</dbReference>
<evidence type="ECO:0000313" key="5">
    <source>
        <dbReference type="Proteomes" id="UP000467327"/>
    </source>
</evidence>
<dbReference type="SMART" id="SM00091">
    <property type="entry name" value="PAS"/>
    <property type="match status" value="3"/>
</dbReference>
<dbReference type="RefSeq" id="WP_115321800.1">
    <property type="nucleotide sequence ID" value="NZ_AP022561.1"/>
</dbReference>
<dbReference type="Pfam" id="PF08447">
    <property type="entry name" value="PAS_3"/>
    <property type="match status" value="1"/>
</dbReference>
<dbReference type="PANTHER" id="PTHR44757">
    <property type="entry name" value="DIGUANYLATE CYCLASE DGCP"/>
    <property type="match status" value="1"/>
</dbReference>
<dbReference type="Pfam" id="PF13426">
    <property type="entry name" value="PAS_9"/>
    <property type="match status" value="2"/>
</dbReference>
<reference evidence="4 5" key="1">
    <citation type="journal article" date="2019" name="Emerg. Microbes Infect.">
        <title>Comprehensive subspecies identification of 175 nontuberculous mycobacteria species based on 7547 genomic profiles.</title>
        <authorList>
            <person name="Matsumoto Y."/>
            <person name="Kinjo T."/>
            <person name="Motooka D."/>
            <person name="Nabeya D."/>
            <person name="Jung N."/>
            <person name="Uechi K."/>
            <person name="Horii T."/>
            <person name="Iida T."/>
            <person name="Fujita J."/>
            <person name="Nakamura S."/>
        </authorList>
    </citation>
    <scope>NUCLEOTIDE SEQUENCE [LARGE SCALE GENOMIC DNA]</scope>
    <source>
        <strain evidence="4 5">JCM 6376</strain>
    </source>
</reference>
<dbReference type="Gene3D" id="3.30.450.20">
    <property type="entry name" value="PAS domain"/>
    <property type="match status" value="3"/>
</dbReference>
<dbReference type="InterPro" id="IPR029787">
    <property type="entry name" value="Nucleotide_cyclase"/>
</dbReference>
<dbReference type="PANTHER" id="PTHR44757:SF2">
    <property type="entry name" value="BIOFILM ARCHITECTURE MAINTENANCE PROTEIN MBAA"/>
    <property type="match status" value="1"/>
</dbReference>
<feature type="domain" description="PAC" evidence="2">
    <location>
        <begin position="348"/>
        <end position="400"/>
    </location>
</feature>
<name>A0AAD1MCK3_9MYCO</name>